<feature type="region of interest" description="Disordered" evidence="5">
    <location>
        <begin position="1"/>
        <end position="32"/>
    </location>
</feature>
<feature type="domain" description="Myb-like" evidence="6">
    <location>
        <begin position="26"/>
        <end position="72"/>
    </location>
</feature>
<dbReference type="PROSITE" id="PS50090">
    <property type="entry name" value="MYB_LIKE"/>
    <property type="match status" value="1"/>
</dbReference>
<dbReference type="Gene3D" id="1.10.10.60">
    <property type="entry name" value="Homeodomain-like"/>
    <property type="match status" value="1"/>
</dbReference>
<evidence type="ECO:0000256" key="5">
    <source>
        <dbReference type="SAM" id="MobiDB-lite"/>
    </source>
</evidence>
<dbReference type="SUPFAM" id="SSF46689">
    <property type="entry name" value="Homeodomain-like"/>
    <property type="match status" value="1"/>
</dbReference>
<feature type="domain" description="HTH myb-type" evidence="7">
    <location>
        <begin position="26"/>
        <end position="76"/>
    </location>
</feature>
<dbReference type="GO" id="GO:0019185">
    <property type="term" value="C:snRNA-activating protein complex"/>
    <property type="evidence" value="ECO:0007669"/>
    <property type="project" value="TreeGrafter"/>
</dbReference>
<dbReference type="InterPro" id="IPR001005">
    <property type="entry name" value="SANT/Myb"/>
</dbReference>
<evidence type="ECO:0000259" key="6">
    <source>
        <dbReference type="PROSITE" id="PS50090"/>
    </source>
</evidence>
<evidence type="ECO:0000256" key="3">
    <source>
        <dbReference type="ARBA" id="ARBA00023163"/>
    </source>
</evidence>
<feature type="region of interest" description="Disordered" evidence="5">
    <location>
        <begin position="201"/>
        <end position="239"/>
    </location>
</feature>
<keyword evidence="1" id="KW-0805">Transcription regulation</keyword>
<feature type="region of interest" description="Disordered" evidence="5">
    <location>
        <begin position="75"/>
        <end position="102"/>
    </location>
</feature>
<dbReference type="Pfam" id="PF00249">
    <property type="entry name" value="Myb_DNA-binding"/>
    <property type="match status" value="1"/>
</dbReference>
<dbReference type="GO" id="GO:0000978">
    <property type="term" value="F:RNA polymerase II cis-regulatory region sequence-specific DNA binding"/>
    <property type="evidence" value="ECO:0007669"/>
    <property type="project" value="TreeGrafter"/>
</dbReference>
<proteinExistence type="predicted"/>
<sequence length="286" mass="30929">MADVEFAGTASSLPTASSLEHQKLPKTGNWGPAEDFRLRQAVSKHGPRWVLVADDVGTRNGDQCAKRWKDKLNPELDHSQWSPDETPARCQRPVSAANDSQTPWGSASLAMTGAVGSAATSGVSPAVISRQEYVNDAMMMRRLSLSEWDDQDLAAWPQEFGPADTAGMADIELTTAEMGGSSDGFDWGEILNTPQGTEDAIIDQPPHRGPLGGGRSPNSPFATSIEQASNRDRHRAASPTAVEYSVTCRRGKVRTFVNHLMDAGIPEIAERAAEDDYVTIKLRIDV</sequence>
<keyword evidence="4" id="KW-0539">Nucleus</keyword>
<dbReference type="Proteomes" id="UP001320245">
    <property type="component" value="Unassembled WGS sequence"/>
</dbReference>
<gene>
    <name evidence="8" type="ORF">SLS53_004331</name>
</gene>
<evidence type="ECO:0008006" key="10">
    <source>
        <dbReference type="Google" id="ProtNLM"/>
    </source>
</evidence>
<protein>
    <recommendedName>
        <fullName evidence="10">Myb-like domain-containing protein</fullName>
    </recommendedName>
</protein>
<dbReference type="CDD" id="cd00167">
    <property type="entry name" value="SANT"/>
    <property type="match status" value="1"/>
</dbReference>
<dbReference type="GO" id="GO:0042795">
    <property type="term" value="P:snRNA transcription by RNA polymerase II"/>
    <property type="evidence" value="ECO:0007669"/>
    <property type="project" value="TreeGrafter"/>
</dbReference>
<evidence type="ECO:0000313" key="8">
    <source>
        <dbReference type="EMBL" id="KAK7743246.1"/>
    </source>
</evidence>
<dbReference type="GO" id="GO:0042796">
    <property type="term" value="P:snRNA transcription by RNA polymerase III"/>
    <property type="evidence" value="ECO:0007669"/>
    <property type="project" value="TreeGrafter"/>
</dbReference>
<keyword evidence="3" id="KW-0804">Transcription</keyword>
<dbReference type="SMART" id="SM00717">
    <property type="entry name" value="SANT"/>
    <property type="match status" value="1"/>
</dbReference>
<dbReference type="AlphaFoldDB" id="A0AAN9U8M5"/>
<dbReference type="InterPro" id="IPR009057">
    <property type="entry name" value="Homeodomain-like_sf"/>
</dbReference>
<reference evidence="8 9" key="1">
    <citation type="journal article" date="2023" name="PLoS ONE">
        <title>Cytospora paraplurivora sp. nov. isolated from orchards with fruit tree decline syndrome in Ontario, Canada.</title>
        <authorList>
            <person name="Ilyukhin E."/>
            <person name="Nguyen H.D.T."/>
            <person name="Castle A.J."/>
            <person name="Ellouze W."/>
        </authorList>
    </citation>
    <scope>NUCLEOTIDE SEQUENCE [LARGE SCALE GENOMIC DNA]</scope>
    <source>
        <strain evidence="8 9">FDS-564</strain>
    </source>
</reference>
<organism evidence="8 9">
    <name type="scientific">Cytospora paraplurivora</name>
    <dbReference type="NCBI Taxonomy" id="2898453"/>
    <lineage>
        <taxon>Eukaryota</taxon>
        <taxon>Fungi</taxon>
        <taxon>Dikarya</taxon>
        <taxon>Ascomycota</taxon>
        <taxon>Pezizomycotina</taxon>
        <taxon>Sordariomycetes</taxon>
        <taxon>Sordariomycetidae</taxon>
        <taxon>Diaporthales</taxon>
        <taxon>Cytosporaceae</taxon>
        <taxon>Cytospora</taxon>
    </lineage>
</organism>
<evidence type="ECO:0000256" key="4">
    <source>
        <dbReference type="ARBA" id="ARBA00023242"/>
    </source>
</evidence>
<keyword evidence="2" id="KW-0238">DNA-binding</keyword>
<evidence type="ECO:0000313" key="9">
    <source>
        <dbReference type="Proteomes" id="UP001320245"/>
    </source>
</evidence>
<dbReference type="PROSITE" id="PS51294">
    <property type="entry name" value="HTH_MYB"/>
    <property type="match status" value="1"/>
</dbReference>
<dbReference type="GO" id="GO:0001006">
    <property type="term" value="F:RNA polymerase III type 3 promoter sequence-specific DNA binding"/>
    <property type="evidence" value="ECO:0007669"/>
    <property type="project" value="TreeGrafter"/>
</dbReference>
<comment type="caution">
    <text evidence="8">The sequence shown here is derived from an EMBL/GenBank/DDBJ whole genome shotgun (WGS) entry which is preliminary data.</text>
</comment>
<feature type="compositionally biased region" description="Polar residues" evidence="5">
    <location>
        <begin position="216"/>
        <end position="228"/>
    </location>
</feature>
<dbReference type="InterPro" id="IPR017930">
    <property type="entry name" value="Myb_dom"/>
</dbReference>
<dbReference type="EMBL" id="JAJSPL020000014">
    <property type="protein sequence ID" value="KAK7743246.1"/>
    <property type="molecule type" value="Genomic_DNA"/>
</dbReference>
<dbReference type="PANTHER" id="PTHR46621">
    <property type="entry name" value="SNRNA-ACTIVATING PROTEIN COMPLEX SUBUNIT 4"/>
    <property type="match status" value="1"/>
</dbReference>
<keyword evidence="9" id="KW-1185">Reference proteome</keyword>
<evidence type="ECO:0000256" key="1">
    <source>
        <dbReference type="ARBA" id="ARBA00023015"/>
    </source>
</evidence>
<dbReference type="PANTHER" id="PTHR46621:SF1">
    <property type="entry name" value="SNRNA-ACTIVATING PROTEIN COMPLEX SUBUNIT 4"/>
    <property type="match status" value="1"/>
</dbReference>
<feature type="compositionally biased region" description="Polar residues" evidence="5">
    <location>
        <begin position="9"/>
        <end position="19"/>
    </location>
</feature>
<name>A0AAN9U8M5_9PEZI</name>
<evidence type="ECO:0000259" key="7">
    <source>
        <dbReference type="PROSITE" id="PS51294"/>
    </source>
</evidence>
<accession>A0AAN9U8M5</accession>
<evidence type="ECO:0000256" key="2">
    <source>
        <dbReference type="ARBA" id="ARBA00023125"/>
    </source>
</evidence>
<dbReference type="InterPro" id="IPR051575">
    <property type="entry name" value="Myb-like_DNA-bd"/>
</dbReference>